<name>A0A244EWA5_PSESX</name>
<gene>
    <name evidence="3" type="ORF">BW686_01990</name>
</gene>
<sequence>MKRTALTGLFLSAALLASPVFAADDLCAANIKTIENAQASSGTNLSPENKTMLEKTEKSAKEAQAANDEEKCVQITTKVITSLKNTGSGSEGTK</sequence>
<evidence type="ECO:0000256" key="2">
    <source>
        <dbReference type="SAM" id="SignalP"/>
    </source>
</evidence>
<dbReference type="Proteomes" id="UP000195128">
    <property type="component" value="Unassembled WGS sequence"/>
</dbReference>
<dbReference type="AlphaFoldDB" id="A0A244EWA5"/>
<organism evidence="3 4">
    <name type="scientific">Pseudomonas syringae</name>
    <dbReference type="NCBI Taxonomy" id="317"/>
    <lineage>
        <taxon>Bacteria</taxon>
        <taxon>Pseudomonadati</taxon>
        <taxon>Pseudomonadota</taxon>
        <taxon>Gammaproteobacteria</taxon>
        <taxon>Pseudomonadales</taxon>
        <taxon>Pseudomonadaceae</taxon>
        <taxon>Pseudomonas</taxon>
    </lineage>
</organism>
<evidence type="ECO:0000313" key="3">
    <source>
        <dbReference type="EMBL" id="OUM08764.1"/>
    </source>
</evidence>
<dbReference type="OrthoDB" id="7026422at2"/>
<evidence type="ECO:0000313" key="4">
    <source>
        <dbReference type="Proteomes" id="UP000195128"/>
    </source>
</evidence>
<dbReference type="RefSeq" id="WP_084913987.1">
    <property type="nucleotide sequence ID" value="NZ_MTSA01000002.1"/>
</dbReference>
<comment type="caution">
    <text evidence="3">The sequence shown here is derived from an EMBL/GenBank/DDBJ whole genome shotgun (WGS) entry which is preliminary data.</text>
</comment>
<feature type="region of interest" description="Disordered" evidence="1">
    <location>
        <begin position="38"/>
        <end position="67"/>
    </location>
</feature>
<dbReference type="EMBL" id="MTSA01000002">
    <property type="protein sequence ID" value="OUM08764.1"/>
    <property type="molecule type" value="Genomic_DNA"/>
</dbReference>
<proteinExistence type="predicted"/>
<accession>A0A244EWA5</accession>
<feature type="compositionally biased region" description="Polar residues" evidence="1">
    <location>
        <begin position="38"/>
        <end position="49"/>
    </location>
</feature>
<evidence type="ECO:0000256" key="1">
    <source>
        <dbReference type="SAM" id="MobiDB-lite"/>
    </source>
</evidence>
<feature type="signal peptide" evidence="2">
    <location>
        <begin position="1"/>
        <end position="22"/>
    </location>
</feature>
<reference evidence="3 4" key="1">
    <citation type="submission" date="2017-01" db="EMBL/GenBank/DDBJ databases">
        <authorList>
            <person name="Mah S.A."/>
            <person name="Swanson W.J."/>
            <person name="Moy G.W."/>
            <person name="Vacquier V.D."/>
        </authorList>
    </citation>
    <scope>NUCLEOTIDE SEQUENCE [LARGE SCALE GENOMIC DNA]</scope>
    <source>
        <strain evidence="3">PDD-32b-74</strain>
    </source>
</reference>
<evidence type="ECO:0008006" key="5">
    <source>
        <dbReference type="Google" id="ProtNLM"/>
    </source>
</evidence>
<keyword evidence="2" id="KW-0732">Signal</keyword>
<protein>
    <recommendedName>
        <fullName evidence="5">Secreted protein</fullName>
    </recommendedName>
</protein>
<feature type="compositionally biased region" description="Basic and acidic residues" evidence="1">
    <location>
        <begin position="51"/>
        <end position="61"/>
    </location>
</feature>
<feature type="chain" id="PRO_5012625294" description="Secreted protein" evidence="2">
    <location>
        <begin position="23"/>
        <end position="94"/>
    </location>
</feature>